<dbReference type="OrthoDB" id="2448733at2759"/>
<gene>
    <name evidence="2" type="ORF">F8M41_014542</name>
</gene>
<dbReference type="AlphaFoldDB" id="A0A8H3WXB8"/>
<reference evidence="2 3" key="1">
    <citation type="journal article" date="2019" name="Environ. Microbiol.">
        <title>At the nexus of three kingdoms: the genome of the mycorrhizal fungus Gigaspora margarita provides insights into plant, endobacterial and fungal interactions.</title>
        <authorList>
            <person name="Venice F."/>
            <person name="Ghignone S."/>
            <person name="Salvioli di Fossalunga A."/>
            <person name="Amselem J."/>
            <person name="Novero M."/>
            <person name="Xianan X."/>
            <person name="Sedzielewska Toro K."/>
            <person name="Morin E."/>
            <person name="Lipzen A."/>
            <person name="Grigoriev I.V."/>
            <person name="Henrissat B."/>
            <person name="Martin F.M."/>
            <person name="Bonfante P."/>
        </authorList>
    </citation>
    <scope>NUCLEOTIDE SEQUENCE [LARGE SCALE GENOMIC DNA]</scope>
    <source>
        <strain evidence="2 3">BEG34</strain>
    </source>
</reference>
<keyword evidence="2" id="KW-0067">ATP-binding</keyword>
<dbReference type="Proteomes" id="UP000439903">
    <property type="component" value="Unassembled WGS sequence"/>
</dbReference>
<dbReference type="GO" id="GO:0004386">
    <property type="term" value="F:helicase activity"/>
    <property type="evidence" value="ECO:0007669"/>
    <property type="project" value="UniProtKB-KW"/>
</dbReference>
<keyword evidence="3" id="KW-1185">Reference proteome</keyword>
<keyword evidence="2" id="KW-0378">Hydrolase</keyword>
<protein>
    <submittedName>
        <fullName evidence="2">ATP-dependent DNA helicase pif1-like</fullName>
    </submittedName>
</protein>
<keyword evidence="2" id="KW-0347">Helicase</keyword>
<sequence length="258" mass="29889">MTLRNKRNSVLRDIKHEKRAAETSEEREVCLTNQHTRYQKHRKQEQAGIENDSNEQINQFSSLNNDEQQVQNNNILEMIQEDGLNIYEQMQHNNIQNTQNSITERAEPHSATVFSKFNINEQMQLNSATIRAEPHFAAVSEFDINEQIQHNSATIRAELHPAAVSEFDINERMQLNSATIHAEPHLTTISGFNINEQMQHNSVTVRAEPHSAAVLSEFDRDLLRKFRTKMDKIKYVFCPVCNENFPSKTLVKGECRRC</sequence>
<comment type="caution">
    <text evidence="2">The sequence shown here is derived from an EMBL/GenBank/DDBJ whole genome shotgun (WGS) entry which is preliminary data.</text>
</comment>
<keyword evidence="2" id="KW-0547">Nucleotide-binding</keyword>
<accession>A0A8H3WXB8</accession>
<feature type="compositionally biased region" description="Basic and acidic residues" evidence="1">
    <location>
        <begin position="10"/>
        <end position="26"/>
    </location>
</feature>
<dbReference type="EMBL" id="WTPW01002994">
    <property type="protein sequence ID" value="KAF0357830.1"/>
    <property type="molecule type" value="Genomic_DNA"/>
</dbReference>
<evidence type="ECO:0000313" key="2">
    <source>
        <dbReference type="EMBL" id="KAF0357830.1"/>
    </source>
</evidence>
<organism evidence="2 3">
    <name type="scientific">Gigaspora margarita</name>
    <dbReference type="NCBI Taxonomy" id="4874"/>
    <lineage>
        <taxon>Eukaryota</taxon>
        <taxon>Fungi</taxon>
        <taxon>Fungi incertae sedis</taxon>
        <taxon>Mucoromycota</taxon>
        <taxon>Glomeromycotina</taxon>
        <taxon>Glomeromycetes</taxon>
        <taxon>Diversisporales</taxon>
        <taxon>Gigasporaceae</taxon>
        <taxon>Gigaspora</taxon>
    </lineage>
</organism>
<name>A0A8H3WXB8_GIGMA</name>
<feature type="region of interest" description="Disordered" evidence="1">
    <location>
        <begin position="1"/>
        <end position="26"/>
    </location>
</feature>
<evidence type="ECO:0000313" key="3">
    <source>
        <dbReference type="Proteomes" id="UP000439903"/>
    </source>
</evidence>
<evidence type="ECO:0000256" key="1">
    <source>
        <dbReference type="SAM" id="MobiDB-lite"/>
    </source>
</evidence>
<proteinExistence type="predicted"/>